<organism evidence="2">
    <name type="scientific">uncultured Gemmatimonadota bacterium</name>
    <dbReference type="NCBI Taxonomy" id="203437"/>
    <lineage>
        <taxon>Bacteria</taxon>
        <taxon>Pseudomonadati</taxon>
        <taxon>Gemmatimonadota</taxon>
        <taxon>environmental samples</taxon>
    </lineage>
</organism>
<feature type="compositionally biased region" description="Basic residues" evidence="1">
    <location>
        <begin position="425"/>
        <end position="434"/>
    </location>
</feature>
<dbReference type="EMBL" id="CADCTV010000625">
    <property type="protein sequence ID" value="CAA9348459.1"/>
    <property type="molecule type" value="Genomic_DNA"/>
</dbReference>
<protein>
    <submittedName>
        <fullName evidence="2">Enoyl-[acyl-carrier-protein] reductase [FMN]</fullName>
        <ecNumber evidence="2">1.3.1.9</ecNumber>
    </submittedName>
</protein>
<keyword evidence="2" id="KW-0560">Oxidoreductase</keyword>
<name>A0A6J4M2R7_9BACT</name>
<feature type="compositionally biased region" description="Low complexity" evidence="1">
    <location>
        <begin position="386"/>
        <end position="405"/>
    </location>
</feature>
<feature type="compositionally biased region" description="Basic and acidic residues" evidence="1">
    <location>
        <begin position="406"/>
        <end position="422"/>
    </location>
</feature>
<proteinExistence type="predicted"/>
<feature type="compositionally biased region" description="Basic residues" evidence="1">
    <location>
        <begin position="20"/>
        <end position="33"/>
    </location>
</feature>
<feature type="non-terminal residue" evidence="2">
    <location>
        <position position="1"/>
    </location>
</feature>
<dbReference type="AlphaFoldDB" id="A0A6J4M2R7"/>
<dbReference type="EC" id="1.3.1.9" evidence="2"/>
<feature type="compositionally biased region" description="Basic residues" evidence="1">
    <location>
        <begin position="305"/>
        <end position="316"/>
    </location>
</feature>
<feature type="region of interest" description="Disordered" evidence="1">
    <location>
        <begin position="1"/>
        <end position="462"/>
    </location>
</feature>
<sequence>PPGRRIGHVDRFASRPPPAGRRHRRPRAPRHGRLPLARRVGRGADEVLSPRGPGAGRGVQGNPHVPAGGDEGARAAHHPVRLRRGVAGQGGARRRGGHQPAHQGADAQPGHAVRRHAGRGGLRADGRRHPQGNSRRAGPLRPARARVHEAGRRGPGPRRAGAALLRPARPFGAAARGHQAAVLSAHHRQQLAGDHAGAQGLGARGRLHHRGAHGRRPQRPAPRRAGAERARRAPVRRPRRGRPGKDEGPGPTLLAGGERGLAGEAGRGAGRGRGGHPGGHPVRLLRRVGDHRRAQAQRHPPGAGRPHRRADRRPRVAHGLSLQGGADRRDAFAPRHVRRAQAGVRPGLPARGVQAPRRPPGLPLRRRAGGHLRQEGRRPGKHRRAQVPVQRAVRGDRQGAAALGRLRGEAADHQRRRAEEPAPLHWRRPRRLHGRRGDRLPAERHQEHDAQPAALARGGGSL</sequence>
<evidence type="ECO:0000313" key="2">
    <source>
        <dbReference type="EMBL" id="CAA9348459.1"/>
    </source>
</evidence>
<evidence type="ECO:0000256" key="1">
    <source>
        <dbReference type="SAM" id="MobiDB-lite"/>
    </source>
</evidence>
<feature type="compositionally biased region" description="Basic residues" evidence="1">
    <location>
        <begin position="75"/>
        <end position="84"/>
    </location>
</feature>
<reference evidence="2" key="1">
    <citation type="submission" date="2020-02" db="EMBL/GenBank/DDBJ databases">
        <authorList>
            <person name="Meier V. D."/>
        </authorList>
    </citation>
    <scope>NUCLEOTIDE SEQUENCE</scope>
    <source>
        <strain evidence="2">AVDCRST_MAG89</strain>
    </source>
</reference>
<feature type="compositionally biased region" description="Low complexity" evidence="1">
    <location>
        <begin position="157"/>
        <end position="177"/>
    </location>
</feature>
<feature type="non-terminal residue" evidence="2">
    <location>
        <position position="462"/>
    </location>
</feature>
<feature type="compositionally biased region" description="Basic and acidic residues" evidence="1">
    <location>
        <begin position="435"/>
        <end position="450"/>
    </location>
</feature>
<feature type="compositionally biased region" description="Gly residues" evidence="1">
    <location>
        <begin position="257"/>
        <end position="278"/>
    </location>
</feature>
<feature type="compositionally biased region" description="Basic residues" evidence="1">
    <location>
        <begin position="232"/>
        <end position="242"/>
    </location>
</feature>
<dbReference type="GO" id="GO:0004318">
    <property type="term" value="F:enoyl-[acyl-carrier-protein] reductase (NADH) activity"/>
    <property type="evidence" value="ECO:0007669"/>
    <property type="project" value="UniProtKB-EC"/>
</dbReference>
<accession>A0A6J4M2R7</accession>
<feature type="compositionally biased region" description="Basic residues" evidence="1">
    <location>
        <begin position="205"/>
        <end position="222"/>
    </location>
</feature>
<gene>
    <name evidence="2" type="ORF">AVDCRST_MAG89-2993</name>
</gene>